<sequence>MPSTVSVYAGVDLAADPKRTGLATIRDEGERVVVEDARLGAGDDAIISVVGGARKTGVDVPFGWPRPFVEHVAAHSAGTLGSAPDSGPAWRRSMTARRTDAVVRERFGLVPLSVSADRIAHPALRWSVVEARLRDGGTDCPRDGSGRVCEVYPAAALRSWGLPFRGYKAADASAVREGVVDKLGEIVDWNGFREECVRSDDVLDAVIAALVAREAAAGRTLAPEPGDLDLALSEGWIHLPLAGMPH</sequence>
<evidence type="ECO:0000313" key="2">
    <source>
        <dbReference type="Proteomes" id="UP000031928"/>
    </source>
</evidence>
<dbReference type="OrthoDB" id="4870479at2"/>
<dbReference type="RefSeq" id="WP_042621087.1">
    <property type="nucleotide sequence ID" value="NZ_CP007790.1"/>
</dbReference>
<dbReference type="KEGG" id="cmq:B840_04170"/>
<dbReference type="AlphaFoldDB" id="A0A0B6TKI4"/>
<organism evidence="1 2">
    <name type="scientific">Corynebacterium marinum DSM 44953</name>
    <dbReference type="NCBI Taxonomy" id="1224162"/>
    <lineage>
        <taxon>Bacteria</taxon>
        <taxon>Bacillati</taxon>
        <taxon>Actinomycetota</taxon>
        <taxon>Actinomycetes</taxon>
        <taxon>Mycobacteriales</taxon>
        <taxon>Corynebacteriaceae</taxon>
        <taxon>Corynebacterium</taxon>
    </lineage>
</organism>
<dbReference type="STRING" id="1224162.B840_04170"/>
<evidence type="ECO:0008006" key="3">
    <source>
        <dbReference type="Google" id="ProtNLM"/>
    </source>
</evidence>
<evidence type="ECO:0000313" key="1">
    <source>
        <dbReference type="EMBL" id="AJK68453.1"/>
    </source>
</evidence>
<dbReference type="HOGENOM" id="CLU_1123813_0_0_11"/>
<gene>
    <name evidence="1" type="ORF">B840_04170</name>
</gene>
<dbReference type="Pfam" id="PF04250">
    <property type="entry name" value="DUF429"/>
    <property type="match status" value="1"/>
</dbReference>
<proteinExistence type="predicted"/>
<protein>
    <recommendedName>
        <fullName evidence="3">DUF429 domain-containing protein</fullName>
    </recommendedName>
</protein>
<accession>A0A0B6TKI4</accession>
<dbReference type="EMBL" id="CP007790">
    <property type="protein sequence ID" value="AJK68453.1"/>
    <property type="molecule type" value="Genomic_DNA"/>
</dbReference>
<dbReference type="InterPro" id="IPR007362">
    <property type="entry name" value="DUF429"/>
</dbReference>
<reference evidence="1 2" key="1">
    <citation type="submission" date="2014-05" db="EMBL/GenBank/DDBJ databases">
        <title>Complete genome sequence of Corynebacterium marinum DSM 44953.</title>
        <authorList>
            <person name="Schaffert L."/>
            <person name="Albersmeier A."/>
            <person name="Kalinowski J."/>
            <person name="Ruckert C."/>
        </authorList>
    </citation>
    <scope>NUCLEOTIDE SEQUENCE [LARGE SCALE GENOMIC DNA]</scope>
    <source>
        <strain evidence="1 2">DSM 44953</strain>
    </source>
</reference>
<dbReference type="Proteomes" id="UP000031928">
    <property type="component" value="Chromosome"/>
</dbReference>
<keyword evidence="2" id="KW-1185">Reference proteome</keyword>
<name>A0A0B6TKI4_9CORY</name>